<reference evidence="5 6" key="1">
    <citation type="submission" date="2021-03" db="EMBL/GenBank/DDBJ databases">
        <authorList>
            <person name="Gilmore M.S."/>
            <person name="Schwartzman J."/>
            <person name="Van Tyne D."/>
            <person name="Martin M."/>
            <person name="Earl A.M."/>
            <person name="Manson A.L."/>
            <person name="Straub T."/>
            <person name="Salamzade R."/>
            <person name="Saavedra J."/>
            <person name="Lebreton F."/>
            <person name="Prichula J."/>
            <person name="Schaufler K."/>
            <person name="Gaca A."/>
            <person name="Sgardioli B."/>
            <person name="Wagenaar J."/>
            <person name="Strong T."/>
        </authorList>
    </citation>
    <scope>NUCLEOTIDE SEQUENCE [LARGE SCALE GENOMIC DNA]</scope>
    <source>
        <strain evidence="5 6">DIV2402</strain>
    </source>
</reference>
<evidence type="ECO:0000313" key="6">
    <source>
        <dbReference type="Proteomes" id="UP000664701"/>
    </source>
</evidence>
<dbReference type="Proteomes" id="UP000664701">
    <property type="component" value="Chromosome"/>
</dbReference>
<dbReference type="EMBL" id="CP147251">
    <property type="protein sequence ID" value="WYJ78372.1"/>
    <property type="molecule type" value="Genomic_DNA"/>
</dbReference>
<dbReference type="Pfam" id="PF04203">
    <property type="entry name" value="Sortase"/>
    <property type="match status" value="1"/>
</dbReference>
<dbReference type="InterPro" id="IPR042007">
    <property type="entry name" value="Sortase_A"/>
</dbReference>
<evidence type="ECO:0000256" key="1">
    <source>
        <dbReference type="ARBA" id="ARBA00022670"/>
    </source>
</evidence>
<feature type="compositionally biased region" description="Basic and acidic residues" evidence="4">
    <location>
        <begin position="79"/>
        <end position="91"/>
    </location>
</feature>
<dbReference type="CDD" id="cd06165">
    <property type="entry name" value="Sortase_A"/>
    <property type="match status" value="1"/>
</dbReference>
<dbReference type="SUPFAM" id="SSF63817">
    <property type="entry name" value="Sortase"/>
    <property type="match status" value="1"/>
</dbReference>
<evidence type="ECO:0000256" key="2">
    <source>
        <dbReference type="ARBA" id="ARBA00022801"/>
    </source>
</evidence>
<feature type="compositionally biased region" description="Low complexity" evidence="4">
    <location>
        <begin position="64"/>
        <end position="78"/>
    </location>
</feature>
<gene>
    <name evidence="5" type="ORF">DOK78_003029</name>
</gene>
<sequence length="271" mass="29697">MKEKTKRRIKLVFFLMLLIVALLLIFNNQIQEAIVRHNSQSFTIANVNREEILENQKKITQSKSTDATNSSSNITNSSTKKEQDIDSEEKANAQNTDGITFDFSAVEPISTQAVVEAQLNKKNSTYPVVAGIAIPSVNLNLPIFLGLANENLLWGAGTMSPSQVMGSGNYALASHLSYDPYALFSPLVNVSMGDRIYLNDLTNVYIYETYSKKSVAPDATEVLDEVPGQAIVTLVTCGDYDATSRLIIQGQLVDVVPVDQMTTDMTTAFGL</sequence>
<keyword evidence="3" id="KW-0788">Thiol protease</keyword>
<dbReference type="InterPro" id="IPR005754">
    <property type="entry name" value="Sortase"/>
</dbReference>
<accession>A0ABZ2SS51</accession>
<name>A0ABZ2SS51_9ENTE</name>
<reference evidence="5 6" key="2">
    <citation type="submission" date="2024-03" db="EMBL/GenBank/DDBJ databases">
        <title>The Genome Sequence of Enterococcus sp. DIV2402.</title>
        <authorList>
            <consortium name="The Broad Institute Genomics Platform"/>
            <consortium name="The Broad Institute Microbial Omics Core"/>
            <consortium name="The Broad Institute Genomic Center for Infectious Diseases"/>
            <person name="Earl A."/>
            <person name="Manson A."/>
            <person name="Gilmore M."/>
            <person name="Schwartman J."/>
            <person name="Shea T."/>
            <person name="Abouelleil A."/>
            <person name="Cao P."/>
            <person name="Chapman S."/>
            <person name="Cusick C."/>
            <person name="Young S."/>
            <person name="Neafsey D."/>
            <person name="Nusbaum C."/>
            <person name="Birren B."/>
        </authorList>
    </citation>
    <scope>NUCLEOTIDE SEQUENCE [LARGE SCALE GENOMIC DNA]</scope>
    <source>
        <strain evidence="5 6">DIV2402</strain>
    </source>
</reference>
<dbReference type="InterPro" id="IPR023365">
    <property type="entry name" value="Sortase_dom-sf"/>
</dbReference>
<keyword evidence="6" id="KW-1185">Reference proteome</keyword>
<evidence type="ECO:0000313" key="5">
    <source>
        <dbReference type="EMBL" id="WYJ78372.1"/>
    </source>
</evidence>
<evidence type="ECO:0000256" key="4">
    <source>
        <dbReference type="SAM" id="MobiDB-lite"/>
    </source>
</evidence>
<dbReference type="Gene3D" id="2.40.260.10">
    <property type="entry name" value="Sortase"/>
    <property type="match status" value="1"/>
</dbReference>
<dbReference type="NCBIfam" id="TIGR01076">
    <property type="entry name" value="sortase_fam"/>
    <property type="match status" value="1"/>
</dbReference>
<keyword evidence="1" id="KW-0645">Protease</keyword>
<proteinExistence type="predicted"/>
<protein>
    <submittedName>
        <fullName evidence="5">Sortase A</fullName>
    </submittedName>
</protein>
<organism evidence="5 6">
    <name type="scientific">Candidatus Enterococcus lowellii</name>
    <dbReference type="NCBI Taxonomy" id="2230877"/>
    <lineage>
        <taxon>Bacteria</taxon>
        <taxon>Bacillati</taxon>
        <taxon>Bacillota</taxon>
        <taxon>Bacilli</taxon>
        <taxon>Lactobacillales</taxon>
        <taxon>Enterococcaceae</taxon>
        <taxon>Enterococcus</taxon>
    </lineage>
</organism>
<dbReference type="RefSeq" id="WP_207871490.1">
    <property type="nucleotide sequence ID" value="NZ_CP147251.1"/>
</dbReference>
<keyword evidence="2" id="KW-0378">Hydrolase</keyword>
<feature type="region of interest" description="Disordered" evidence="4">
    <location>
        <begin position="59"/>
        <end position="91"/>
    </location>
</feature>
<evidence type="ECO:0000256" key="3">
    <source>
        <dbReference type="ARBA" id="ARBA00022807"/>
    </source>
</evidence>